<comment type="caution">
    <text evidence="3">The sequence shown here is derived from an EMBL/GenBank/DDBJ whole genome shotgun (WGS) entry which is preliminary data.</text>
</comment>
<dbReference type="Proteomes" id="UP001642360">
    <property type="component" value="Unassembled WGS sequence"/>
</dbReference>
<reference evidence="3 4" key="1">
    <citation type="submission" date="2024-02" db="EMBL/GenBank/DDBJ databases">
        <authorList>
            <person name="Vignale AGUSTIN F."/>
            <person name="Sosa J E."/>
            <person name="Modenutti C."/>
        </authorList>
    </citation>
    <scope>NUCLEOTIDE SEQUENCE [LARGE SCALE GENOMIC DNA]</scope>
</reference>
<evidence type="ECO:0000313" key="3">
    <source>
        <dbReference type="EMBL" id="CAK9145572.1"/>
    </source>
</evidence>
<keyword evidence="1" id="KW-0175">Coiled coil</keyword>
<dbReference type="InterPro" id="IPR021503">
    <property type="entry name" value="DUF3110"/>
</dbReference>
<name>A0ABC8RUA2_9AQUA</name>
<dbReference type="AlphaFoldDB" id="A0ABC8RUA2"/>
<dbReference type="Pfam" id="PF11360">
    <property type="entry name" value="DUF3110"/>
    <property type="match status" value="1"/>
</dbReference>
<feature type="compositionally biased region" description="Pro residues" evidence="2">
    <location>
        <begin position="68"/>
        <end position="90"/>
    </location>
</feature>
<gene>
    <name evidence="3" type="ORF">ILEXP_LOCUS13393</name>
</gene>
<feature type="region of interest" description="Disordered" evidence="2">
    <location>
        <begin position="486"/>
        <end position="511"/>
    </location>
</feature>
<dbReference type="PANTHER" id="PTHR34962:SF3">
    <property type="entry name" value="ABC SUBFAMILY C PROTEIN"/>
    <property type="match status" value="1"/>
</dbReference>
<dbReference type="EMBL" id="CAUOFW020001502">
    <property type="protein sequence ID" value="CAK9145572.1"/>
    <property type="molecule type" value="Genomic_DNA"/>
</dbReference>
<protein>
    <submittedName>
        <fullName evidence="3">Uncharacterized protein</fullName>
    </submittedName>
</protein>
<accession>A0ABC8RUA2</accession>
<keyword evidence="4" id="KW-1185">Reference proteome</keyword>
<feature type="coiled-coil region" evidence="1">
    <location>
        <begin position="228"/>
        <end position="280"/>
    </location>
</feature>
<organism evidence="3 4">
    <name type="scientific">Ilex paraguariensis</name>
    <name type="common">yerba mate</name>
    <dbReference type="NCBI Taxonomy" id="185542"/>
    <lineage>
        <taxon>Eukaryota</taxon>
        <taxon>Viridiplantae</taxon>
        <taxon>Streptophyta</taxon>
        <taxon>Embryophyta</taxon>
        <taxon>Tracheophyta</taxon>
        <taxon>Spermatophyta</taxon>
        <taxon>Magnoliopsida</taxon>
        <taxon>eudicotyledons</taxon>
        <taxon>Gunneridae</taxon>
        <taxon>Pentapetalae</taxon>
        <taxon>asterids</taxon>
        <taxon>campanulids</taxon>
        <taxon>Aquifoliales</taxon>
        <taxon>Aquifoliaceae</taxon>
        <taxon>Ilex</taxon>
    </lineage>
</organism>
<sequence length="638" mass="70752">MPPSSATAGAHRTSTSTSFLLLHPSATATLIHRKPFLISCTLTPFPSKPIKRKNYLRPKILKTIIKPSPNPLPQSPPANPINPSETPPEQSPNFPFDQFSSEELKLPETHDFRSSEISQSVGVIDGSVGKFSRTSVLKFGLWLVGVFMLQTICAVWLLESANSDPKGEDLDGEDKAKVLELRSVGIEKTKLNFFSNKRKTEQLGLEQGGIAYVYDSDFEEKIDEIREMAREARLREKLESKTNDLEDSDDDDVLIRSGIKKEVDKRLVNLRKMLRKSRERISVSSVSYLGKEVKVENGVDEGGLGVKEVNEALMFKKKFKFRSPSIEPSDKPKGFMGREKHGVSKAKDTSLDSENEIFRSGGVGDNGADLLDKEQQLDLPGSSLQENVPMSLEDESGREPLKEETKSMQSKRKKLGKARETSKLRKAMGVAKPKPGTVILQERRSYESPQVEAVKFGESSKLEGPHSQIFSKDNQNKIVTSDHHNVLSRNGSLNSKKAANTQSANEVGDNRTNKGTDLWWSGLPYVLAIFMCRGHDGEGSKGLFTIRSISQAEGDPSHTLAFEDRSDATNFCYILQSFFEDLGDFSSDVVPLSIKELDEAVKSNAMKVLVVKKGQLNLYAGQPLAEVEMTLRSLVGRS</sequence>
<evidence type="ECO:0000256" key="1">
    <source>
        <dbReference type="SAM" id="Coils"/>
    </source>
</evidence>
<feature type="compositionally biased region" description="Basic and acidic residues" evidence="2">
    <location>
        <begin position="395"/>
        <end position="406"/>
    </location>
</feature>
<feature type="compositionally biased region" description="Polar residues" evidence="2">
    <location>
        <begin position="487"/>
        <end position="505"/>
    </location>
</feature>
<evidence type="ECO:0000313" key="4">
    <source>
        <dbReference type="Proteomes" id="UP001642360"/>
    </source>
</evidence>
<feature type="region of interest" description="Disordered" evidence="2">
    <location>
        <begin position="323"/>
        <end position="431"/>
    </location>
</feature>
<dbReference type="PANTHER" id="PTHR34962">
    <property type="entry name" value="EMBRYO DEFECTIVE 1703-RELATED"/>
    <property type="match status" value="1"/>
</dbReference>
<proteinExistence type="predicted"/>
<feature type="compositionally biased region" description="Basic and acidic residues" evidence="2">
    <location>
        <begin position="328"/>
        <end position="350"/>
    </location>
</feature>
<feature type="region of interest" description="Disordered" evidence="2">
    <location>
        <begin position="65"/>
        <end position="97"/>
    </location>
</feature>
<evidence type="ECO:0000256" key="2">
    <source>
        <dbReference type="SAM" id="MobiDB-lite"/>
    </source>
</evidence>